<dbReference type="Gene3D" id="3.40.50.2300">
    <property type="match status" value="1"/>
</dbReference>
<dbReference type="SUPFAM" id="SSF52172">
    <property type="entry name" value="CheY-like"/>
    <property type="match status" value="1"/>
</dbReference>
<dbReference type="InterPro" id="IPR039420">
    <property type="entry name" value="WalR-like"/>
</dbReference>
<dbReference type="RefSeq" id="WP_317792007.1">
    <property type="nucleotide sequence ID" value="NZ_AP028461.1"/>
</dbReference>
<organism evidence="8 9">
    <name type="scientific">Actinoplanes sichuanensis</name>
    <dbReference type="NCBI Taxonomy" id="512349"/>
    <lineage>
        <taxon>Bacteria</taxon>
        <taxon>Bacillati</taxon>
        <taxon>Actinomycetota</taxon>
        <taxon>Actinomycetes</taxon>
        <taxon>Micromonosporales</taxon>
        <taxon>Micromonosporaceae</taxon>
        <taxon>Actinoplanes</taxon>
    </lineage>
</organism>
<dbReference type="CDD" id="cd17535">
    <property type="entry name" value="REC_NarL-like"/>
    <property type="match status" value="1"/>
</dbReference>
<feature type="domain" description="HTH luxR-type" evidence="6">
    <location>
        <begin position="149"/>
        <end position="214"/>
    </location>
</feature>
<dbReference type="EMBL" id="JBHTMK010000040">
    <property type="protein sequence ID" value="MFD1369843.1"/>
    <property type="molecule type" value="Genomic_DNA"/>
</dbReference>
<dbReference type="PROSITE" id="PS50110">
    <property type="entry name" value="RESPONSE_REGULATORY"/>
    <property type="match status" value="1"/>
</dbReference>
<feature type="domain" description="Response regulatory" evidence="7">
    <location>
        <begin position="4"/>
        <end position="120"/>
    </location>
</feature>
<dbReference type="InterPro" id="IPR058245">
    <property type="entry name" value="NreC/VraR/RcsB-like_REC"/>
</dbReference>
<keyword evidence="2" id="KW-0805">Transcription regulation</keyword>
<dbReference type="PROSITE" id="PS00622">
    <property type="entry name" value="HTH_LUXR_1"/>
    <property type="match status" value="1"/>
</dbReference>
<evidence type="ECO:0000256" key="3">
    <source>
        <dbReference type="ARBA" id="ARBA00023125"/>
    </source>
</evidence>
<dbReference type="PANTHER" id="PTHR43214:SF24">
    <property type="entry name" value="TRANSCRIPTIONAL REGULATORY PROTEIN NARL-RELATED"/>
    <property type="match status" value="1"/>
</dbReference>
<comment type="caution">
    <text evidence="8">The sequence shown here is derived from an EMBL/GenBank/DDBJ whole genome shotgun (WGS) entry which is preliminary data.</text>
</comment>
<keyword evidence="3" id="KW-0238">DNA-binding</keyword>
<evidence type="ECO:0000259" key="7">
    <source>
        <dbReference type="PROSITE" id="PS50110"/>
    </source>
</evidence>
<evidence type="ECO:0000259" key="6">
    <source>
        <dbReference type="PROSITE" id="PS50043"/>
    </source>
</evidence>
<keyword evidence="9" id="KW-1185">Reference proteome</keyword>
<dbReference type="SUPFAM" id="SSF46894">
    <property type="entry name" value="C-terminal effector domain of the bipartite response regulators"/>
    <property type="match status" value="1"/>
</dbReference>
<dbReference type="CDD" id="cd06170">
    <property type="entry name" value="LuxR_C_like"/>
    <property type="match status" value="1"/>
</dbReference>
<evidence type="ECO:0000256" key="1">
    <source>
        <dbReference type="ARBA" id="ARBA00022553"/>
    </source>
</evidence>
<evidence type="ECO:0000256" key="2">
    <source>
        <dbReference type="ARBA" id="ARBA00023015"/>
    </source>
</evidence>
<dbReference type="PRINTS" id="PR00038">
    <property type="entry name" value="HTHLUXR"/>
</dbReference>
<evidence type="ECO:0000256" key="4">
    <source>
        <dbReference type="ARBA" id="ARBA00023163"/>
    </source>
</evidence>
<dbReference type="InterPro" id="IPR000792">
    <property type="entry name" value="Tscrpt_reg_LuxR_C"/>
</dbReference>
<dbReference type="InterPro" id="IPR011006">
    <property type="entry name" value="CheY-like_superfamily"/>
</dbReference>
<dbReference type="PANTHER" id="PTHR43214">
    <property type="entry name" value="TWO-COMPONENT RESPONSE REGULATOR"/>
    <property type="match status" value="1"/>
</dbReference>
<evidence type="ECO:0000313" key="8">
    <source>
        <dbReference type="EMBL" id="MFD1369843.1"/>
    </source>
</evidence>
<dbReference type="PROSITE" id="PS50043">
    <property type="entry name" value="HTH_LUXR_2"/>
    <property type="match status" value="1"/>
</dbReference>
<dbReference type="SMART" id="SM00448">
    <property type="entry name" value="REC"/>
    <property type="match status" value="1"/>
</dbReference>
<keyword evidence="4" id="KW-0804">Transcription</keyword>
<keyword evidence="1 5" id="KW-0597">Phosphoprotein</keyword>
<accession>A0ABW4AHW2</accession>
<dbReference type="InterPro" id="IPR016032">
    <property type="entry name" value="Sig_transdc_resp-reg_C-effctor"/>
</dbReference>
<gene>
    <name evidence="8" type="ORF">ACFQ5G_31270</name>
</gene>
<dbReference type="Proteomes" id="UP001597183">
    <property type="component" value="Unassembled WGS sequence"/>
</dbReference>
<feature type="modified residue" description="4-aspartylphosphate" evidence="5">
    <location>
        <position position="55"/>
    </location>
</feature>
<reference evidence="9" key="1">
    <citation type="journal article" date="2019" name="Int. J. Syst. Evol. Microbiol.">
        <title>The Global Catalogue of Microorganisms (GCM) 10K type strain sequencing project: providing services to taxonomists for standard genome sequencing and annotation.</title>
        <authorList>
            <consortium name="The Broad Institute Genomics Platform"/>
            <consortium name="The Broad Institute Genome Sequencing Center for Infectious Disease"/>
            <person name="Wu L."/>
            <person name="Ma J."/>
        </authorList>
    </citation>
    <scope>NUCLEOTIDE SEQUENCE [LARGE SCALE GENOMIC DNA]</scope>
    <source>
        <strain evidence="9">CCM 7526</strain>
    </source>
</reference>
<dbReference type="InterPro" id="IPR001789">
    <property type="entry name" value="Sig_transdc_resp-reg_receiver"/>
</dbReference>
<name>A0ABW4AHW2_9ACTN</name>
<evidence type="ECO:0000313" key="9">
    <source>
        <dbReference type="Proteomes" id="UP001597183"/>
    </source>
</evidence>
<proteinExistence type="predicted"/>
<dbReference type="Pfam" id="PF00072">
    <property type="entry name" value="Response_reg"/>
    <property type="match status" value="1"/>
</dbReference>
<protein>
    <submittedName>
        <fullName evidence="8">Response regulator</fullName>
    </submittedName>
</protein>
<dbReference type="SMART" id="SM00421">
    <property type="entry name" value="HTH_LUXR"/>
    <property type="match status" value="1"/>
</dbReference>
<dbReference type="Pfam" id="PF00196">
    <property type="entry name" value="GerE"/>
    <property type="match status" value="1"/>
</dbReference>
<evidence type="ECO:0000256" key="5">
    <source>
        <dbReference type="PROSITE-ProRule" id="PRU00169"/>
    </source>
</evidence>
<sequence length="218" mass="23196">MSIRVVLVDDQVLVRTGFRMILDETGDIEVVGEAGDGAAALEVTARTRPDVVLMDVRMPGVDGITATERIRALCPAPKVIILTTFDLDDYLFAGLRAGASGFLLKDTLADDLIAAVRVVVSGEAVTAPSATRRLIAHFVNAPAEVPPRPDNRLAALTAREREVLVLIARGLSNAEIATGLSVSEGTVKTHISRILAKLGLRDRVQAVILGYECGLVHP</sequence>